<keyword evidence="1" id="KW-1133">Transmembrane helix</keyword>
<organism evidence="2 3">
    <name type="scientific">Diacronema lutheri</name>
    <name type="common">Unicellular marine alga</name>
    <name type="synonym">Monochrysis lutheri</name>
    <dbReference type="NCBI Taxonomy" id="2081491"/>
    <lineage>
        <taxon>Eukaryota</taxon>
        <taxon>Haptista</taxon>
        <taxon>Haptophyta</taxon>
        <taxon>Pavlovophyceae</taxon>
        <taxon>Pavlovales</taxon>
        <taxon>Pavlovaceae</taxon>
        <taxon>Diacronema</taxon>
    </lineage>
</organism>
<gene>
    <name evidence="2" type="ORF">KFE25_010481</name>
</gene>
<evidence type="ECO:0000313" key="2">
    <source>
        <dbReference type="EMBL" id="KAG8461294.1"/>
    </source>
</evidence>
<keyword evidence="1" id="KW-0812">Transmembrane</keyword>
<feature type="transmembrane region" description="Helical" evidence="1">
    <location>
        <begin position="12"/>
        <end position="31"/>
    </location>
</feature>
<feature type="transmembrane region" description="Helical" evidence="1">
    <location>
        <begin position="43"/>
        <end position="62"/>
    </location>
</feature>
<dbReference type="AlphaFoldDB" id="A0A8J5XBU5"/>
<dbReference type="Proteomes" id="UP000751190">
    <property type="component" value="Unassembled WGS sequence"/>
</dbReference>
<comment type="caution">
    <text evidence="2">The sequence shown here is derived from an EMBL/GenBank/DDBJ whole genome shotgun (WGS) entry which is preliminary data.</text>
</comment>
<name>A0A8J5XBU5_DIALT</name>
<protein>
    <submittedName>
        <fullName evidence="2">Uncharacterized protein</fullName>
    </submittedName>
</protein>
<proteinExistence type="predicted"/>
<reference evidence="2" key="1">
    <citation type="submission" date="2021-05" db="EMBL/GenBank/DDBJ databases">
        <title>The genome of the haptophyte Pavlova lutheri (Diacronema luteri, Pavlovales) - a model for lipid biosynthesis in eukaryotic algae.</title>
        <authorList>
            <person name="Hulatt C.J."/>
            <person name="Posewitz M.C."/>
        </authorList>
    </citation>
    <scope>NUCLEOTIDE SEQUENCE</scope>
    <source>
        <strain evidence="2">NIVA-4/92</strain>
    </source>
</reference>
<evidence type="ECO:0000313" key="3">
    <source>
        <dbReference type="Proteomes" id="UP000751190"/>
    </source>
</evidence>
<keyword evidence="1" id="KW-0472">Membrane</keyword>
<dbReference type="EMBL" id="JAGTXO010000026">
    <property type="protein sequence ID" value="KAG8461294.1"/>
    <property type="molecule type" value="Genomic_DNA"/>
</dbReference>
<evidence type="ECO:0000256" key="1">
    <source>
        <dbReference type="SAM" id="Phobius"/>
    </source>
</evidence>
<keyword evidence="3" id="KW-1185">Reference proteome</keyword>
<sequence>MAYLAWTAPEENAWAGRLGLGLSTFVAGGAIELTGSIAAGWRLNALVSLACLVLLLFARVALGLQTPVRAVARAMCERMRAHVFKEA</sequence>
<accession>A0A8J5XBU5</accession>